<dbReference type="PANTHER" id="PTHR47595">
    <property type="entry name" value="HEAT SHOCK 70 KDA PROTEIN 14"/>
    <property type="match status" value="1"/>
</dbReference>
<protein>
    <submittedName>
        <fullName evidence="5">Probable autophagy-related protein 17</fullName>
    </submittedName>
</protein>
<feature type="compositionally biased region" description="Low complexity" evidence="2">
    <location>
        <begin position="207"/>
        <end position="222"/>
    </location>
</feature>
<dbReference type="GeneID" id="112452278"/>
<evidence type="ECO:0000256" key="2">
    <source>
        <dbReference type="SAM" id="MobiDB-lite"/>
    </source>
</evidence>
<dbReference type="AlphaFoldDB" id="A0A6J1PFX5"/>
<evidence type="ECO:0000259" key="3">
    <source>
        <dbReference type="Pfam" id="PF13837"/>
    </source>
</evidence>
<dbReference type="RefSeq" id="XP_024868165.1">
    <property type="nucleotide sequence ID" value="XM_025012397.1"/>
</dbReference>
<gene>
    <name evidence="5" type="primary">LOC112452278</name>
</gene>
<name>A0A6J1PFX5_9HYME</name>
<feature type="domain" description="Myb/SANT-like DNA-binding" evidence="3">
    <location>
        <begin position="95"/>
        <end position="182"/>
    </location>
</feature>
<accession>A0A6J1PFX5</accession>
<dbReference type="Pfam" id="PF13837">
    <property type="entry name" value="Myb_DNA-bind_4"/>
    <property type="match status" value="1"/>
</dbReference>
<keyword evidence="4" id="KW-1185">Reference proteome</keyword>
<dbReference type="Gene3D" id="1.10.10.60">
    <property type="entry name" value="Homeodomain-like"/>
    <property type="match status" value="1"/>
</dbReference>
<evidence type="ECO:0000256" key="1">
    <source>
        <dbReference type="SAM" id="Coils"/>
    </source>
</evidence>
<dbReference type="InterPro" id="IPR044822">
    <property type="entry name" value="Myb_DNA-bind_4"/>
</dbReference>
<reference evidence="5" key="1">
    <citation type="submission" date="2025-08" db="UniProtKB">
        <authorList>
            <consortium name="RefSeq"/>
        </authorList>
    </citation>
    <scope>IDENTIFICATION</scope>
    <source>
        <tissue evidence="5">Whole body</tissue>
    </source>
</reference>
<dbReference type="Proteomes" id="UP000504618">
    <property type="component" value="Unplaced"/>
</dbReference>
<sequence length="273" mass="31375">MCHKLQGSIQLTDETPAINLCIVGKYHMLSKSKKSANIVNKEEEKERTQNESLRNTRNLTYTTQLFEKAKAEENNNNSMEEETANVGEASNDGFRWIDEAVRLLLAEYKQHEYLLNTGKVSVKKFWEIISQKLQEQSYNITGLQCKSKFNGLRKTYKNIKDHNNKSGNNRCTWSYFELMDEMFGHKPWVKSVLTLDTSDSILPSPGPSSSNSNSSPGPRSSPCQKVNEETALEKLITIVQENKEERRKMHEDTLIRQDRLLGLLEKIANKDKQ</sequence>
<dbReference type="OrthoDB" id="7538052at2759"/>
<keyword evidence="1" id="KW-0175">Coiled coil</keyword>
<evidence type="ECO:0000313" key="5">
    <source>
        <dbReference type="RefSeq" id="XP_024868165.1"/>
    </source>
</evidence>
<dbReference type="PANTHER" id="PTHR47595:SF1">
    <property type="entry name" value="MYB_SANT-LIKE DNA-BINDING DOMAIN-CONTAINING PROTEIN"/>
    <property type="match status" value="1"/>
</dbReference>
<feature type="coiled-coil region" evidence="1">
    <location>
        <begin position="31"/>
        <end position="82"/>
    </location>
</feature>
<feature type="region of interest" description="Disordered" evidence="2">
    <location>
        <begin position="200"/>
        <end position="227"/>
    </location>
</feature>
<proteinExistence type="predicted"/>
<evidence type="ECO:0000313" key="4">
    <source>
        <dbReference type="Proteomes" id="UP000504618"/>
    </source>
</evidence>
<organism evidence="4 5">
    <name type="scientific">Temnothorax curvispinosus</name>
    <dbReference type="NCBI Taxonomy" id="300111"/>
    <lineage>
        <taxon>Eukaryota</taxon>
        <taxon>Metazoa</taxon>
        <taxon>Ecdysozoa</taxon>
        <taxon>Arthropoda</taxon>
        <taxon>Hexapoda</taxon>
        <taxon>Insecta</taxon>
        <taxon>Pterygota</taxon>
        <taxon>Neoptera</taxon>
        <taxon>Endopterygota</taxon>
        <taxon>Hymenoptera</taxon>
        <taxon>Apocrita</taxon>
        <taxon>Aculeata</taxon>
        <taxon>Formicoidea</taxon>
        <taxon>Formicidae</taxon>
        <taxon>Myrmicinae</taxon>
        <taxon>Temnothorax</taxon>
    </lineage>
</organism>